<feature type="domain" description="DNA mismatch repair proteins mutS family" evidence="5">
    <location>
        <begin position="405"/>
        <end position="596"/>
    </location>
</feature>
<evidence type="ECO:0000313" key="11">
    <source>
        <dbReference type="Proteomes" id="UP000094869"/>
    </source>
</evidence>
<dbReference type="OrthoDB" id="9802448at2"/>
<evidence type="ECO:0000313" key="10">
    <source>
        <dbReference type="Proteomes" id="UP000094271"/>
    </source>
</evidence>
<dbReference type="EMBL" id="MEHA01000032">
    <property type="protein sequence ID" value="ODR43877.1"/>
    <property type="molecule type" value="Genomic_DNA"/>
</dbReference>
<gene>
    <name evidence="6" type="primary">mutS_2</name>
    <name evidence="7" type="ORF">BEI59_29560</name>
    <name evidence="6" type="ORF">BEI61_04661</name>
    <name evidence="8" type="ORF">BEI63_29830</name>
</gene>
<dbReference type="PANTHER" id="PTHR11361:SF152">
    <property type="entry name" value="DNA MISMATCH REPAIR PROTEIN"/>
    <property type="match status" value="1"/>
</dbReference>
<dbReference type="EMBL" id="MCGH01000003">
    <property type="protein sequence ID" value="ODM03858.1"/>
    <property type="molecule type" value="Genomic_DNA"/>
</dbReference>
<dbReference type="SUPFAM" id="SSF52540">
    <property type="entry name" value="P-loop containing nucleoside triphosphate hydrolases"/>
    <property type="match status" value="1"/>
</dbReference>
<keyword evidence="11" id="KW-1185">Reference proteome</keyword>
<dbReference type="Pfam" id="PF00488">
    <property type="entry name" value="MutS_V"/>
    <property type="match status" value="1"/>
</dbReference>
<keyword evidence="4" id="KW-1133">Transmembrane helix</keyword>
<dbReference type="PANTHER" id="PTHR11361">
    <property type="entry name" value="DNA MISMATCH REPAIR PROTEIN MUTS FAMILY MEMBER"/>
    <property type="match status" value="1"/>
</dbReference>
<evidence type="ECO:0000256" key="1">
    <source>
        <dbReference type="ARBA" id="ARBA00022741"/>
    </source>
</evidence>
<dbReference type="EMBL" id="MEHD01000054">
    <property type="protein sequence ID" value="ODR44956.1"/>
    <property type="molecule type" value="Genomic_DNA"/>
</dbReference>
<dbReference type="SMART" id="SM00534">
    <property type="entry name" value="MUTSac"/>
    <property type="match status" value="1"/>
</dbReference>
<dbReference type="Gene3D" id="3.40.50.300">
    <property type="entry name" value="P-loop containing nucleotide triphosphate hydrolases"/>
    <property type="match status" value="1"/>
</dbReference>
<sequence>MEWLTVVAIVIGVVLAIFLKGAFDEKSKKKRLKWLIHDRYGKTPDRDYGDEELSSIPGYFSAHQKKGQIDDITWNDLGMDQLYFRMNHTYSSAGQEYLYYMLRTPEMREREMETEMLFSTEKELLSSTENEMLSSKGNGTGSSGKTGGRISMEEKIAYFSENEKEREELQYAFMQLGRSGKYSVYDYLEYLDKLGESSSLTAIVIDLLFIPAILTMIASPPFGMLFLFTLISINIYSYMKKKQEIEPYLTSFAYVRRILDFSKQLVSMDIPVLKEEWKRLKELEGRFGKFRYSAMLGMRGSSMAGDPLSILLDYVNMLLHLDIICFNSMLREVKKHMTDIDRMITITGRAECYIAISSYRASLHQGWCVPCFETNGRMGACGHLELKGLYHPLLEDAVKNDICVEQGVLLTGSNASGKSTFLKAVAVNALLAQTINTCAADFYQGDRYQIMTSMALRDDLEGGESYYIVEIKSLKRILDVARQHEEDPGTNPVLCFVDEVLRGTNTVERIAASTKILQSLHRPGVLCFAATHDIELTELLAECYDNYHFEEEIEEGDILFNYVLRTGKAVSRNAIRLLGIIGYEEAIIEEAEGLASHFLNTGSWT</sequence>
<reference evidence="8 11" key="2">
    <citation type="submission" date="2016-08" db="EMBL/GenBank/DDBJ databases">
        <title>Characterization of Isolates of Eisenbergiella tayi Derived from Blood Cultures, Using Whole Genome Sequencing.</title>
        <authorList>
            <person name="Bernier A.-M."/>
            <person name="Burdz T."/>
            <person name="Wiebe D."/>
            <person name="Bernard K."/>
        </authorList>
    </citation>
    <scope>NUCLEOTIDE SEQUENCE [LARGE SCALE GENOMIC DNA]</scope>
    <source>
        <strain evidence="8 11">NML120146</strain>
    </source>
</reference>
<evidence type="ECO:0000256" key="4">
    <source>
        <dbReference type="SAM" id="Phobius"/>
    </source>
</evidence>
<dbReference type="InterPro" id="IPR027417">
    <property type="entry name" value="P-loop_NTPase"/>
</dbReference>
<dbReference type="AlphaFoldDB" id="A0A1E3A552"/>
<dbReference type="GO" id="GO:0006298">
    <property type="term" value="P:mismatch repair"/>
    <property type="evidence" value="ECO:0007669"/>
    <property type="project" value="InterPro"/>
</dbReference>
<feature type="transmembrane region" description="Helical" evidence="4">
    <location>
        <begin position="6"/>
        <end position="23"/>
    </location>
</feature>
<evidence type="ECO:0000313" key="7">
    <source>
        <dbReference type="EMBL" id="ODR43877.1"/>
    </source>
</evidence>
<proteinExistence type="predicted"/>
<dbReference type="InterPro" id="IPR000432">
    <property type="entry name" value="DNA_mismatch_repair_MutS_C"/>
</dbReference>
<keyword evidence="2" id="KW-0067">ATP-binding</keyword>
<dbReference type="GO" id="GO:0005524">
    <property type="term" value="F:ATP binding"/>
    <property type="evidence" value="ECO:0007669"/>
    <property type="project" value="UniProtKB-KW"/>
</dbReference>
<name>A0A1E3A552_9FIRM</name>
<evidence type="ECO:0000313" key="9">
    <source>
        <dbReference type="Proteomes" id="UP000094067"/>
    </source>
</evidence>
<dbReference type="GO" id="GO:0030983">
    <property type="term" value="F:mismatched DNA binding"/>
    <property type="evidence" value="ECO:0007669"/>
    <property type="project" value="InterPro"/>
</dbReference>
<comment type="caution">
    <text evidence="6">The sequence shown here is derived from an EMBL/GenBank/DDBJ whole genome shotgun (WGS) entry which is preliminary data.</text>
</comment>
<evidence type="ECO:0000256" key="2">
    <source>
        <dbReference type="ARBA" id="ARBA00022840"/>
    </source>
</evidence>
<dbReference type="RefSeq" id="WP_069154182.1">
    <property type="nucleotide sequence ID" value="NZ_CAJLDD010000069.1"/>
</dbReference>
<evidence type="ECO:0000313" key="6">
    <source>
        <dbReference type="EMBL" id="ODM03858.1"/>
    </source>
</evidence>
<dbReference type="Proteomes" id="UP000094067">
    <property type="component" value="Unassembled WGS sequence"/>
</dbReference>
<dbReference type="GO" id="GO:0140664">
    <property type="term" value="F:ATP-dependent DNA damage sensor activity"/>
    <property type="evidence" value="ECO:0007669"/>
    <property type="project" value="InterPro"/>
</dbReference>
<dbReference type="InterPro" id="IPR045076">
    <property type="entry name" value="MutS"/>
</dbReference>
<evidence type="ECO:0000256" key="3">
    <source>
        <dbReference type="ARBA" id="ARBA00023125"/>
    </source>
</evidence>
<reference evidence="7 10" key="3">
    <citation type="submission" date="2016-08" db="EMBL/GenBank/DDBJ databases">
        <authorList>
            <person name="Seilhamer J.J."/>
        </authorList>
    </citation>
    <scope>NUCLEOTIDE SEQUENCE [LARGE SCALE GENOMIC DNA]</scope>
    <source>
        <strain evidence="7 10">NML150140-1</strain>
    </source>
</reference>
<dbReference type="Proteomes" id="UP000094271">
    <property type="component" value="Unassembled WGS sequence"/>
</dbReference>
<organism evidence="6 9">
    <name type="scientific">Eisenbergiella tayi</name>
    <dbReference type="NCBI Taxonomy" id="1432052"/>
    <lineage>
        <taxon>Bacteria</taxon>
        <taxon>Bacillati</taxon>
        <taxon>Bacillota</taxon>
        <taxon>Clostridia</taxon>
        <taxon>Lachnospirales</taxon>
        <taxon>Lachnospiraceae</taxon>
        <taxon>Eisenbergiella</taxon>
    </lineage>
</organism>
<evidence type="ECO:0000313" key="8">
    <source>
        <dbReference type="EMBL" id="ODR44956.1"/>
    </source>
</evidence>
<dbReference type="Proteomes" id="UP000094869">
    <property type="component" value="Unassembled WGS sequence"/>
</dbReference>
<keyword evidence="3" id="KW-0238">DNA-binding</keyword>
<accession>A0A1E3A552</accession>
<evidence type="ECO:0000259" key="5">
    <source>
        <dbReference type="SMART" id="SM00534"/>
    </source>
</evidence>
<dbReference type="GO" id="GO:0005829">
    <property type="term" value="C:cytosol"/>
    <property type="evidence" value="ECO:0007669"/>
    <property type="project" value="TreeGrafter"/>
</dbReference>
<reference evidence="6 9" key="1">
    <citation type="submission" date="2016-07" db="EMBL/GenBank/DDBJ databases">
        <title>Characterization of isolates of Eisenbergiella tayi derived from blood cultures, using whole genome sequencing.</title>
        <authorList>
            <person name="Burdz T."/>
            <person name="Wiebe D."/>
            <person name="Huynh C."/>
            <person name="Bernard K."/>
        </authorList>
    </citation>
    <scope>NUCLEOTIDE SEQUENCE [LARGE SCALE GENOMIC DNA]</scope>
    <source>
        <strain evidence="6 9">NML 110608</strain>
    </source>
</reference>
<keyword evidence="4" id="KW-0812">Transmembrane</keyword>
<keyword evidence="1" id="KW-0547">Nucleotide-binding</keyword>
<protein>
    <submittedName>
        <fullName evidence="6">DNA mismatch repair protein MutS</fullName>
    </submittedName>
</protein>
<keyword evidence="4" id="KW-0472">Membrane</keyword>
<dbReference type="PATRIC" id="fig|1432052.4.peg.5175"/>